<protein>
    <submittedName>
        <fullName evidence="2">Uncharacterized protein</fullName>
    </submittedName>
</protein>
<reference evidence="3" key="1">
    <citation type="journal article" date="2019" name="Int. J. Syst. Evol. Microbiol.">
        <title>The Global Catalogue of Microorganisms (GCM) 10K type strain sequencing project: providing services to taxonomists for standard genome sequencing and annotation.</title>
        <authorList>
            <consortium name="The Broad Institute Genomics Platform"/>
            <consortium name="The Broad Institute Genome Sequencing Center for Infectious Disease"/>
            <person name="Wu L."/>
            <person name="Ma J."/>
        </authorList>
    </citation>
    <scope>NUCLEOTIDE SEQUENCE [LARGE SCALE GENOMIC DNA]</scope>
    <source>
        <strain evidence="3">JCM 9371</strain>
    </source>
</reference>
<dbReference type="Proteomes" id="UP001597063">
    <property type="component" value="Unassembled WGS sequence"/>
</dbReference>
<accession>A0ABW2XMN1</accession>
<organism evidence="2 3">
    <name type="scientific">Actinomadura fibrosa</name>
    <dbReference type="NCBI Taxonomy" id="111802"/>
    <lineage>
        <taxon>Bacteria</taxon>
        <taxon>Bacillati</taxon>
        <taxon>Actinomycetota</taxon>
        <taxon>Actinomycetes</taxon>
        <taxon>Streptosporangiales</taxon>
        <taxon>Thermomonosporaceae</taxon>
        <taxon>Actinomadura</taxon>
    </lineage>
</organism>
<proteinExistence type="predicted"/>
<dbReference type="EMBL" id="JBHTGP010000013">
    <property type="protein sequence ID" value="MFD0687646.1"/>
    <property type="molecule type" value="Genomic_DNA"/>
</dbReference>
<evidence type="ECO:0000313" key="3">
    <source>
        <dbReference type="Proteomes" id="UP001597063"/>
    </source>
</evidence>
<comment type="caution">
    <text evidence="2">The sequence shown here is derived from an EMBL/GenBank/DDBJ whole genome shotgun (WGS) entry which is preliminary data.</text>
</comment>
<evidence type="ECO:0000313" key="2">
    <source>
        <dbReference type="EMBL" id="MFD0687646.1"/>
    </source>
</evidence>
<gene>
    <name evidence="2" type="ORF">ACFQZM_24340</name>
</gene>
<evidence type="ECO:0000256" key="1">
    <source>
        <dbReference type="SAM" id="MobiDB-lite"/>
    </source>
</evidence>
<name>A0ABW2XMN1_9ACTN</name>
<feature type="region of interest" description="Disordered" evidence="1">
    <location>
        <begin position="22"/>
        <end position="96"/>
    </location>
</feature>
<keyword evidence="3" id="KW-1185">Reference proteome</keyword>
<dbReference type="RefSeq" id="WP_131756811.1">
    <property type="nucleotide sequence ID" value="NZ_CAACUY010000022.1"/>
</dbReference>
<sequence length="96" mass="9893">MTMRRGLAVAAGIGILLVLGRASSGPRQGTPGGGAPAMPIPSVLRLHAPRPPGRPDRDFIVSDTRSAARSLTRRGSPGESRAMIGRADAVADELGR</sequence>